<dbReference type="InterPro" id="IPR000843">
    <property type="entry name" value="HTH_LacI"/>
</dbReference>
<organism evidence="5 6">
    <name type="scientific">Pediococcus stilesii</name>
    <dbReference type="NCBI Taxonomy" id="331679"/>
    <lineage>
        <taxon>Bacteria</taxon>
        <taxon>Bacillati</taxon>
        <taxon>Bacillota</taxon>
        <taxon>Bacilli</taxon>
        <taxon>Lactobacillales</taxon>
        <taxon>Lactobacillaceae</taxon>
        <taxon>Pediococcus</taxon>
    </lineage>
</organism>
<dbReference type="PROSITE" id="PS50932">
    <property type="entry name" value="HTH_LACI_2"/>
    <property type="match status" value="1"/>
</dbReference>
<dbReference type="GO" id="GO:0003700">
    <property type="term" value="F:DNA-binding transcription factor activity"/>
    <property type="evidence" value="ECO:0007669"/>
    <property type="project" value="TreeGrafter"/>
</dbReference>
<dbReference type="AlphaFoldDB" id="A0A5R9BRF9"/>
<feature type="domain" description="HTH lacI-type" evidence="4">
    <location>
        <begin position="2"/>
        <end position="56"/>
    </location>
</feature>
<dbReference type="Gene3D" id="3.40.50.2300">
    <property type="match status" value="2"/>
</dbReference>
<dbReference type="CDD" id="cd06286">
    <property type="entry name" value="PBP1_CcpB-like"/>
    <property type="match status" value="1"/>
</dbReference>
<keyword evidence="3" id="KW-0804">Transcription</keyword>
<dbReference type="SMART" id="SM00354">
    <property type="entry name" value="HTH_LACI"/>
    <property type="match status" value="1"/>
</dbReference>
<sequence>MANIRDIAKRSGYSASTVSRFINHSGYVSDTAREEIKQVIDELDYVPNAIARDLSTGKTHTIGVVVPDTGHPFFTQLLYGIMDTAFAEGYNVLVLKSQYDEKIELKYLEKLHRKAYDALIFTSHKLPLKQLESYQKYGPVVCCENPGATKIAASYVMRENAYVKAFDWINHQGFSRIAILLSRSEEISSTSKTIFRAYQHVFKKVPLDNYVFTNLFNYQDGYRIATAVVQKHPDFIFGNSDDIVAGVRQYYLDHNLPLPALMGQENQISGKILNLMTIDHHLKRVGKSACELAIRGNIQKIAVESDFIMRNATAKFD</sequence>
<evidence type="ECO:0000256" key="2">
    <source>
        <dbReference type="ARBA" id="ARBA00023125"/>
    </source>
</evidence>
<proteinExistence type="predicted"/>
<dbReference type="Proteomes" id="UP000305541">
    <property type="component" value="Unassembled WGS sequence"/>
</dbReference>
<name>A0A5R9BRF9_9LACO</name>
<dbReference type="GO" id="GO:0000976">
    <property type="term" value="F:transcription cis-regulatory region binding"/>
    <property type="evidence" value="ECO:0007669"/>
    <property type="project" value="TreeGrafter"/>
</dbReference>
<gene>
    <name evidence="5" type="ORF">FEZ51_09995</name>
</gene>
<dbReference type="PANTHER" id="PTHR30146:SF105">
    <property type="entry name" value="CATABOLITE CONTROL PROTEIN B"/>
    <property type="match status" value="1"/>
</dbReference>
<dbReference type="SUPFAM" id="SSF47413">
    <property type="entry name" value="lambda repressor-like DNA-binding domains"/>
    <property type="match status" value="1"/>
</dbReference>
<keyword evidence="1" id="KW-0805">Transcription regulation</keyword>
<dbReference type="RefSeq" id="WP_138474949.1">
    <property type="nucleotide sequence ID" value="NZ_VBTH01000029.1"/>
</dbReference>
<evidence type="ECO:0000256" key="3">
    <source>
        <dbReference type="ARBA" id="ARBA00023163"/>
    </source>
</evidence>
<dbReference type="InterPro" id="IPR028082">
    <property type="entry name" value="Peripla_BP_I"/>
</dbReference>
<dbReference type="CDD" id="cd01392">
    <property type="entry name" value="HTH_LacI"/>
    <property type="match status" value="1"/>
</dbReference>
<keyword evidence="2 5" id="KW-0238">DNA-binding</keyword>
<dbReference type="Pfam" id="PF00356">
    <property type="entry name" value="LacI"/>
    <property type="match status" value="1"/>
</dbReference>
<dbReference type="SUPFAM" id="SSF53822">
    <property type="entry name" value="Periplasmic binding protein-like I"/>
    <property type="match status" value="1"/>
</dbReference>
<evidence type="ECO:0000313" key="6">
    <source>
        <dbReference type="Proteomes" id="UP000305541"/>
    </source>
</evidence>
<comment type="caution">
    <text evidence="5">The sequence shown here is derived from an EMBL/GenBank/DDBJ whole genome shotgun (WGS) entry which is preliminary data.</text>
</comment>
<dbReference type="InterPro" id="IPR001761">
    <property type="entry name" value="Peripla_BP/Lac1_sug-bd_dom"/>
</dbReference>
<evidence type="ECO:0000313" key="5">
    <source>
        <dbReference type="EMBL" id="TLQ03308.1"/>
    </source>
</evidence>
<evidence type="ECO:0000256" key="1">
    <source>
        <dbReference type="ARBA" id="ARBA00023015"/>
    </source>
</evidence>
<dbReference type="OrthoDB" id="9798934at2"/>
<dbReference type="Pfam" id="PF00532">
    <property type="entry name" value="Peripla_BP_1"/>
    <property type="match status" value="1"/>
</dbReference>
<protein>
    <submittedName>
        <fullName evidence="5">LacI family DNA-binding transcriptional regulator</fullName>
    </submittedName>
</protein>
<reference evidence="5 6" key="1">
    <citation type="submission" date="2019-05" db="EMBL/GenBank/DDBJ databases">
        <title>The metagenome of a microbial culture collection derived from dairy environment covers the genomic content of the human microbiome.</title>
        <authorList>
            <person name="Roder T."/>
            <person name="Wuthrich D."/>
            <person name="Sattari Z."/>
            <person name="Von Ah U."/>
            <person name="Bar C."/>
            <person name="Ronchi F."/>
            <person name="Macpherson A.J."/>
            <person name="Ganal-Vonarburg S.C."/>
            <person name="Bruggmann R."/>
            <person name="Vergeres G."/>
        </authorList>
    </citation>
    <scope>NUCLEOTIDE SEQUENCE [LARGE SCALE GENOMIC DNA]</scope>
    <source>
        <strain evidence="5 6">FAM 18815</strain>
    </source>
</reference>
<evidence type="ECO:0000259" key="4">
    <source>
        <dbReference type="PROSITE" id="PS50932"/>
    </source>
</evidence>
<dbReference type="EMBL" id="VBTH01000029">
    <property type="protein sequence ID" value="TLQ03308.1"/>
    <property type="molecule type" value="Genomic_DNA"/>
</dbReference>
<dbReference type="InterPro" id="IPR010982">
    <property type="entry name" value="Lambda_DNA-bd_dom_sf"/>
</dbReference>
<accession>A0A5R9BRF9</accession>
<dbReference type="PANTHER" id="PTHR30146">
    <property type="entry name" value="LACI-RELATED TRANSCRIPTIONAL REPRESSOR"/>
    <property type="match status" value="1"/>
</dbReference>
<dbReference type="Gene3D" id="1.10.260.40">
    <property type="entry name" value="lambda repressor-like DNA-binding domains"/>
    <property type="match status" value="1"/>
</dbReference>